<dbReference type="RefSeq" id="WP_323808354.1">
    <property type="nucleotide sequence ID" value="NZ_SWMS01000006.1"/>
</dbReference>
<dbReference type="Proteomes" id="UP000309992">
    <property type="component" value="Unassembled WGS sequence"/>
</dbReference>
<dbReference type="SUPFAM" id="SSF56645">
    <property type="entry name" value="Acyl-CoA dehydrogenase NM domain-like"/>
    <property type="match status" value="1"/>
</dbReference>
<gene>
    <name evidence="3" type="ORF">FCN18_12840</name>
</gene>
<organism evidence="3 4">
    <name type="scientific">Prauserella endophytica</name>
    <dbReference type="NCBI Taxonomy" id="1592324"/>
    <lineage>
        <taxon>Bacteria</taxon>
        <taxon>Bacillati</taxon>
        <taxon>Actinomycetota</taxon>
        <taxon>Actinomycetes</taxon>
        <taxon>Pseudonocardiales</taxon>
        <taxon>Pseudonocardiaceae</taxon>
        <taxon>Prauserella</taxon>
        <taxon>Prauserella coralliicola group</taxon>
    </lineage>
</organism>
<dbReference type="PANTHER" id="PTHR36117:SF3">
    <property type="entry name" value="4-HYDROXYPHENYLACETATE 3-MONOOXYGENASE-RELATED"/>
    <property type="match status" value="1"/>
</dbReference>
<name>A0ABY2S605_9PSEU</name>
<proteinExistence type="predicted"/>
<dbReference type="EMBL" id="SWMS01000006">
    <property type="protein sequence ID" value="TKG71012.1"/>
    <property type="molecule type" value="Genomic_DNA"/>
</dbReference>
<feature type="compositionally biased region" description="Polar residues" evidence="1">
    <location>
        <begin position="15"/>
        <end position="25"/>
    </location>
</feature>
<protein>
    <submittedName>
        <fullName evidence="3">Pyoverdin chromophore biosynthetic protein pvcC</fullName>
    </submittedName>
</protein>
<feature type="non-terminal residue" evidence="3">
    <location>
        <position position="64"/>
    </location>
</feature>
<evidence type="ECO:0000313" key="3">
    <source>
        <dbReference type="EMBL" id="TKG71012.1"/>
    </source>
</evidence>
<reference evidence="3 4" key="1">
    <citation type="journal article" date="2015" name="Antonie Van Leeuwenhoek">
        <title>Prauserella endophytica sp. nov., an endophytic actinobacterium isolated from Tamarix taklamakanensis.</title>
        <authorList>
            <person name="Liu J.M."/>
            <person name="Habden X."/>
            <person name="Guo L."/>
            <person name="Tuo L."/>
            <person name="Jiang Z.K."/>
            <person name="Liu S.W."/>
            <person name="Liu X.F."/>
            <person name="Chen L."/>
            <person name="Li R.F."/>
            <person name="Zhang Y.Q."/>
            <person name="Sun C.H."/>
        </authorList>
    </citation>
    <scope>NUCLEOTIDE SEQUENCE [LARGE SCALE GENOMIC DNA]</scope>
    <source>
        <strain evidence="3 4">CGMCC 4.7182</strain>
    </source>
</reference>
<evidence type="ECO:0000256" key="1">
    <source>
        <dbReference type="SAM" id="MobiDB-lite"/>
    </source>
</evidence>
<dbReference type="Pfam" id="PF11794">
    <property type="entry name" value="HpaB_N"/>
    <property type="match status" value="1"/>
</dbReference>
<dbReference type="InterPro" id="IPR004925">
    <property type="entry name" value="HpaB/PvcC/4-BUDH"/>
</dbReference>
<sequence>MTVEQRDEAIGSAANGASTPRNTRPMTGDEYIESIRDGREVFIYGDRVADVTTHPAFRNSVRMT</sequence>
<dbReference type="InterPro" id="IPR024674">
    <property type="entry name" value="HpaB/PvcC/4-BUDH_N"/>
</dbReference>
<dbReference type="InterPro" id="IPR009100">
    <property type="entry name" value="AcylCoA_DH/oxidase_NM_dom_sf"/>
</dbReference>
<dbReference type="PANTHER" id="PTHR36117">
    <property type="entry name" value="4-HYDROXYPHENYLACETATE 3-MONOOXYGENASE-RELATED"/>
    <property type="match status" value="1"/>
</dbReference>
<feature type="domain" description="HpaB/PvcC/4-BUDH N-terminal" evidence="2">
    <location>
        <begin position="27"/>
        <end position="63"/>
    </location>
</feature>
<evidence type="ECO:0000259" key="2">
    <source>
        <dbReference type="Pfam" id="PF11794"/>
    </source>
</evidence>
<feature type="region of interest" description="Disordered" evidence="1">
    <location>
        <begin position="1"/>
        <end position="28"/>
    </location>
</feature>
<keyword evidence="4" id="KW-1185">Reference proteome</keyword>
<dbReference type="Gene3D" id="1.10.3140.10">
    <property type="entry name" value="4-hydroxybutyryl-coa dehydratase, domain 1"/>
    <property type="match status" value="1"/>
</dbReference>
<evidence type="ECO:0000313" key="4">
    <source>
        <dbReference type="Proteomes" id="UP000309992"/>
    </source>
</evidence>
<comment type="caution">
    <text evidence="3">The sequence shown here is derived from an EMBL/GenBank/DDBJ whole genome shotgun (WGS) entry which is preliminary data.</text>
</comment>
<accession>A0ABY2S605</accession>